<comment type="caution">
    <text evidence="8">The sequence shown here is derived from an EMBL/GenBank/DDBJ whole genome shotgun (WGS) entry which is preliminary data.</text>
</comment>
<dbReference type="SUPFAM" id="SSF63882">
    <property type="entry name" value="MoeA N-terminal region -like"/>
    <property type="match status" value="1"/>
</dbReference>
<dbReference type="Gene3D" id="3.40.980.10">
    <property type="entry name" value="MoaB/Mog-like domain"/>
    <property type="match status" value="1"/>
</dbReference>
<dbReference type="Gene3D" id="3.90.105.10">
    <property type="entry name" value="Molybdopterin biosynthesis moea protein, domain 2"/>
    <property type="match status" value="1"/>
</dbReference>
<dbReference type="GO" id="GO:0061599">
    <property type="term" value="F:molybdopterin molybdotransferase activity"/>
    <property type="evidence" value="ECO:0007669"/>
    <property type="project" value="UniProtKB-UniRule"/>
</dbReference>
<dbReference type="Gene3D" id="2.40.340.10">
    <property type="entry name" value="MoeA, C-terminal, domain IV"/>
    <property type="match status" value="1"/>
</dbReference>
<dbReference type="InterPro" id="IPR036688">
    <property type="entry name" value="MoeA_C_domain_IV_sf"/>
</dbReference>
<dbReference type="InterPro" id="IPR036135">
    <property type="entry name" value="MoeA_linker/N_sf"/>
</dbReference>
<keyword evidence="9" id="KW-1185">Reference proteome</keyword>
<feature type="domain" description="MoaB/Mog" evidence="7">
    <location>
        <begin position="182"/>
        <end position="317"/>
    </location>
</feature>
<evidence type="ECO:0000256" key="4">
    <source>
        <dbReference type="ARBA" id="ARBA00023150"/>
    </source>
</evidence>
<gene>
    <name evidence="8" type="ORF">BSZ36_08085</name>
</gene>
<keyword evidence="6" id="KW-0500">Molybdenum</keyword>
<dbReference type="Pfam" id="PF03453">
    <property type="entry name" value="MoeA_N"/>
    <property type="match status" value="1"/>
</dbReference>
<evidence type="ECO:0000259" key="7">
    <source>
        <dbReference type="SMART" id="SM00852"/>
    </source>
</evidence>
<dbReference type="InParanoid" id="A0A259TYT3"/>
<evidence type="ECO:0000256" key="3">
    <source>
        <dbReference type="ARBA" id="ARBA00010763"/>
    </source>
</evidence>
<dbReference type="FunFam" id="2.170.190.11:FF:000001">
    <property type="entry name" value="Molybdopterin molybdenumtransferase"/>
    <property type="match status" value="1"/>
</dbReference>
<comment type="similarity">
    <text evidence="3 6">Belongs to the MoeA family.</text>
</comment>
<comment type="cofactor">
    <cofactor evidence="6">
        <name>Mg(2+)</name>
        <dbReference type="ChEBI" id="CHEBI:18420"/>
    </cofactor>
</comment>
<dbReference type="UniPathway" id="UPA00344"/>
<dbReference type="Pfam" id="PF03454">
    <property type="entry name" value="MoeA_C"/>
    <property type="match status" value="1"/>
</dbReference>
<dbReference type="NCBIfam" id="NF045515">
    <property type="entry name" value="Glp_gephyrin"/>
    <property type="match status" value="1"/>
</dbReference>
<comment type="pathway">
    <text evidence="2 6">Cofactor biosynthesis; molybdopterin biosynthesis.</text>
</comment>
<evidence type="ECO:0000256" key="5">
    <source>
        <dbReference type="ARBA" id="ARBA00047317"/>
    </source>
</evidence>
<dbReference type="InterPro" id="IPR036425">
    <property type="entry name" value="MoaB/Mog-like_dom_sf"/>
</dbReference>
<dbReference type="Pfam" id="PF00994">
    <property type="entry name" value="MoCF_biosynth"/>
    <property type="match status" value="1"/>
</dbReference>
<evidence type="ECO:0000256" key="6">
    <source>
        <dbReference type="RuleBase" id="RU365090"/>
    </source>
</evidence>
<dbReference type="RefSeq" id="WP_094547693.1">
    <property type="nucleotide sequence ID" value="NZ_MQWB01000001.1"/>
</dbReference>
<dbReference type="InterPro" id="IPR005111">
    <property type="entry name" value="MoeA_C_domain_IV"/>
</dbReference>
<dbReference type="PANTHER" id="PTHR10192:SF5">
    <property type="entry name" value="GEPHYRIN"/>
    <property type="match status" value="1"/>
</dbReference>
<dbReference type="PROSITE" id="PS01079">
    <property type="entry name" value="MOCF_BIOSYNTHESIS_2"/>
    <property type="match status" value="1"/>
</dbReference>
<evidence type="ECO:0000313" key="8">
    <source>
        <dbReference type="EMBL" id="OZC02935.1"/>
    </source>
</evidence>
<dbReference type="SUPFAM" id="SSF63867">
    <property type="entry name" value="MoeA C-terminal domain-like"/>
    <property type="match status" value="1"/>
</dbReference>
<dbReference type="Proteomes" id="UP000216446">
    <property type="component" value="Unassembled WGS sequence"/>
</dbReference>
<dbReference type="GO" id="GO:0005829">
    <property type="term" value="C:cytosol"/>
    <property type="evidence" value="ECO:0007669"/>
    <property type="project" value="TreeGrafter"/>
</dbReference>
<dbReference type="EMBL" id="MQWB01000001">
    <property type="protein sequence ID" value="OZC02935.1"/>
    <property type="molecule type" value="Genomic_DNA"/>
</dbReference>
<keyword evidence="6" id="KW-0479">Metal-binding</keyword>
<dbReference type="PANTHER" id="PTHR10192">
    <property type="entry name" value="MOLYBDOPTERIN BIOSYNTHESIS PROTEIN"/>
    <property type="match status" value="1"/>
</dbReference>
<dbReference type="InterPro" id="IPR008284">
    <property type="entry name" value="MoCF_biosynth_CS"/>
</dbReference>
<keyword evidence="4 6" id="KW-0501">Molybdenum cofactor biosynthesis</keyword>
<dbReference type="GO" id="GO:0006777">
    <property type="term" value="P:Mo-molybdopterin cofactor biosynthetic process"/>
    <property type="evidence" value="ECO:0007669"/>
    <property type="project" value="UniProtKB-UniRule"/>
</dbReference>
<reference evidence="8 9" key="1">
    <citation type="submission" date="2016-11" db="EMBL/GenBank/DDBJ databases">
        <title>Study of marine rhodopsin-containing bacteria.</title>
        <authorList>
            <person name="Yoshizawa S."/>
            <person name="Kumagai Y."/>
            <person name="Kogure K."/>
        </authorList>
    </citation>
    <scope>NUCLEOTIDE SEQUENCE [LARGE SCALE GENOMIC DNA]</scope>
    <source>
        <strain evidence="8 9">SG-29</strain>
    </source>
</reference>
<keyword evidence="6" id="KW-0460">Magnesium</keyword>
<keyword evidence="6" id="KW-0808">Transferase</keyword>
<comment type="function">
    <text evidence="1 6">Catalyzes the insertion of molybdate into adenylated molybdopterin with the concomitant release of AMP.</text>
</comment>
<dbReference type="EC" id="2.10.1.1" evidence="6"/>
<dbReference type="GO" id="GO:0046872">
    <property type="term" value="F:metal ion binding"/>
    <property type="evidence" value="ECO:0007669"/>
    <property type="project" value="UniProtKB-UniRule"/>
</dbReference>
<dbReference type="CDD" id="cd00887">
    <property type="entry name" value="MoeA"/>
    <property type="match status" value="1"/>
</dbReference>
<organism evidence="8 9">
    <name type="scientific">Rubricoccus marinus</name>
    <dbReference type="NCBI Taxonomy" id="716817"/>
    <lineage>
        <taxon>Bacteria</taxon>
        <taxon>Pseudomonadati</taxon>
        <taxon>Rhodothermota</taxon>
        <taxon>Rhodothermia</taxon>
        <taxon>Rhodothermales</taxon>
        <taxon>Rubricoccaceae</taxon>
        <taxon>Rubricoccus</taxon>
    </lineage>
</organism>
<protein>
    <recommendedName>
        <fullName evidence="6">Molybdopterin molybdenumtransferase</fullName>
        <ecNumber evidence="6">2.10.1.1</ecNumber>
    </recommendedName>
</protein>
<dbReference type="InterPro" id="IPR001453">
    <property type="entry name" value="MoaB/Mog_dom"/>
</dbReference>
<evidence type="ECO:0000313" key="9">
    <source>
        <dbReference type="Proteomes" id="UP000216446"/>
    </source>
</evidence>
<dbReference type="Gene3D" id="2.170.190.11">
    <property type="entry name" value="Molybdopterin biosynthesis moea protein, domain 3"/>
    <property type="match status" value="1"/>
</dbReference>
<dbReference type="AlphaFoldDB" id="A0A259TYT3"/>
<evidence type="ECO:0000256" key="2">
    <source>
        <dbReference type="ARBA" id="ARBA00005046"/>
    </source>
</evidence>
<dbReference type="InterPro" id="IPR005110">
    <property type="entry name" value="MoeA_linker/N"/>
</dbReference>
<dbReference type="OrthoDB" id="9804758at2"/>
<proteinExistence type="inferred from homology"/>
<dbReference type="SMART" id="SM00852">
    <property type="entry name" value="MoCF_biosynth"/>
    <property type="match status" value="1"/>
</dbReference>
<dbReference type="SUPFAM" id="SSF53218">
    <property type="entry name" value="Molybdenum cofactor biosynthesis proteins"/>
    <property type="match status" value="1"/>
</dbReference>
<evidence type="ECO:0000256" key="1">
    <source>
        <dbReference type="ARBA" id="ARBA00002901"/>
    </source>
</evidence>
<comment type="catalytic activity">
    <reaction evidence="5">
        <text>adenylyl-molybdopterin + molybdate = Mo-molybdopterin + AMP + H(+)</text>
        <dbReference type="Rhea" id="RHEA:35047"/>
        <dbReference type="ChEBI" id="CHEBI:15378"/>
        <dbReference type="ChEBI" id="CHEBI:36264"/>
        <dbReference type="ChEBI" id="CHEBI:62727"/>
        <dbReference type="ChEBI" id="CHEBI:71302"/>
        <dbReference type="ChEBI" id="CHEBI:456215"/>
        <dbReference type="EC" id="2.10.1.1"/>
    </reaction>
</comment>
<name>A0A259TYT3_9BACT</name>
<dbReference type="InterPro" id="IPR038987">
    <property type="entry name" value="MoeA-like"/>
</dbReference>
<accession>A0A259TYT3</accession>
<sequence length="406" mass="41459">MRLDLSVPDALGAVLATARQTEPETVPLADALGRTLAERVLAPEAIPPFDTSAMDGYAVRAEDCAHAPLALPVAGSSMAGAAPSGPLAPGTAMPIATGAPLPSGADAIVPVEWTERADASQDERVQISRAPEAGRYIRRAGSALAVGDAPLASGVAVTPAAIGMLAAMGLGSVRVRQRPRVRLVVTGDEVAGPGAPLAPGQIRDINGPALAAQIDAAGAEVCEIVQADDASGSVAQAARGDADLLLLTGGVSVGPRDRVLADLSASGVVWHFWRVRQRPGKPLLFGTWDGVPVLALPGNPVSASVGFEVYGRPLIAAMLGRASGAEPINARLGEDLATARGLHTFARVFARRDSCGQLVLTSAGPQGSHVYRTLLGDGLAHLPADWDLAPEGSVVPYSPFAWTPTC</sequence>
<dbReference type="FunCoup" id="A0A259TYT3">
    <property type="interactions" value="506"/>
</dbReference>